<keyword evidence="1" id="KW-0808">Transferase</keyword>
<dbReference type="SUPFAM" id="SSF53335">
    <property type="entry name" value="S-adenosyl-L-methionine-dependent methyltransferases"/>
    <property type="match status" value="1"/>
</dbReference>
<feature type="domain" description="Methyltransferase type 12" evidence="3">
    <location>
        <begin position="215"/>
        <end position="317"/>
    </location>
</feature>
<dbReference type="GO" id="GO:0032259">
    <property type="term" value="P:methylation"/>
    <property type="evidence" value="ECO:0007669"/>
    <property type="project" value="UniProtKB-KW"/>
</dbReference>
<evidence type="ECO:0000313" key="4">
    <source>
        <dbReference type="EMBL" id="UWZ34766.1"/>
    </source>
</evidence>
<gene>
    <name evidence="4" type="ORF">Drose_26685</name>
</gene>
<protein>
    <submittedName>
        <fullName evidence="4">Class I SAM-dependent methyltransferase</fullName>
    </submittedName>
</protein>
<proteinExistence type="predicted"/>
<evidence type="ECO:0000259" key="3">
    <source>
        <dbReference type="Pfam" id="PF08242"/>
    </source>
</evidence>
<sequence>MKLSSEAPTAVTRNDAQPTGDAAPWDALAGRERPDPLDGARLAAGWQRRETFSARILARCIQSMGAFTTPGEVRPAGDLATVLAIDPVHARLWRTLLDIVVADGLLERDGDLLRATDSLARIADADLDAEAELLVTEHPELAAQLRLLRTCVNEYPRLLRGEIQPIGVMFPSSSMEMVASTYRGDPFSDRLNELVAEAVAAHVDADGDRTALRVLEVGAGTGGTTAHVLAALKPYGDRVAYTYTDISPSFLRHGRRQFQADHPGMEFKRLDIESDPGGQRFEQGGYDAVIAANVLHATRNLRDTLAHVDYLIAGGGRMVLLETTSFLRFLTMTFGLLDGWWRAEDREVRLPGAPLADVATWERLLHEIGFRPTAALAATDFGRDERHVLIGERSR</sequence>
<accession>A0ABY5YYE8</accession>
<dbReference type="EMBL" id="CP073721">
    <property type="protein sequence ID" value="UWZ34766.1"/>
    <property type="molecule type" value="Genomic_DNA"/>
</dbReference>
<evidence type="ECO:0000313" key="5">
    <source>
        <dbReference type="Proteomes" id="UP001058271"/>
    </source>
</evidence>
<dbReference type="PANTHER" id="PTHR45681">
    <property type="entry name" value="POLYKETIDE SYNTHASE 44-RELATED"/>
    <property type="match status" value="1"/>
</dbReference>
<reference evidence="4" key="1">
    <citation type="submission" date="2021-04" db="EMBL/GenBank/DDBJ databases">
        <title>Biosynthetic gene clusters of Dactylosporangioum roseum.</title>
        <authorList>
            <person name="Hartkoorn R.C."/>
            <person name="Beaudoing E."/>
            <person name="Hot D."/>
            <person name="Moureu S."/>
        </authorList>
    </citation>
    <scope>NUCLEOTIDE SEQUENCE</scope>
    <source>
        <strain evidence="4">NRRL B-16295</strain>
    </source>
</reference>
<feature type="region of interest" description="Disordered" evidence="2">
    <location>
        <begin position="1"/>
        <end position="34"/>
    </location>
</feature>
<keyword evidence="5" id="KW-1185">Reference proteome</keyword>
<keyword evidence="4" id="KW-0489">Methyltransferase</keyword>
<dbReference type="InterPro" id="IPR050444">
    <property type="entry name" value="Polyketide_Synthase"/>
</dbReference>
<dbReference type="GO" id="GO:0008168">
    <property type="term" value="F:methyltransferase activity"/>
    <property type="evidence" value="ECO:0007669"/>
    <property type="project" value="UniProtKB-KW"/>
</dbReference>
<name>A0ABY5YYE8_9ACTN</name>
<evidence type="ECO:0000256" key="1">
    <source>
        <dbReference type="ARBA" id="ARBA00022679"/>
    </source>
</evidence>
<evidence type="ECO:0000256" key="2">
    <source>
        <dbReference type="SAM" id="MobiDB-lite"/>
    </source>
</evidence>
<dbReference type="PANTHER" id="PTHR45681:SF6">
    <property type="entry name" value="POLYKETIDE SYNTHASE 37"/>
    <property type="match status" value="1"/>
</dbReference>
<dbReference type="CDD" id="cd02440">
    <property type="entry name" value="AdoMet_MTases"/>
    <property type="match status" value="1"/>
</dbReference>
<dbReference type="Pfam" id="PF08242">
    <property type="entry name" value="Methyltransf_12"/>
    <property type="match status" value="1"/>
</dbReference>
<organism evidence="4 5">
    <name type="scientific">Dactylosporangium roseum</name>
    <dbReference type="NCBI Taxonomy" id="47989"/>
    <lineage>
        <taxon>Bacteria</taxon>
        <taxon>Bacillati</taxon>
        <taxon>Actinomycetota</taxon>
        <taxon>Actinomycetes</taxon>
        <taxon>Micromonosporales</taxon>
        <taxon>Micromonosporaceae</taxon>
        <taxon>Dactylosporangium</taxon>
    </lineage>
</organism>
<dbReference type="Gene3D" id="3.40.50.150">
    <property type="entry name" value="Vaccinia Virus protein VP39"/>
    <property type="match status" value="1"/>
</dbReference>
<dbReference type="Proteomes" id="UP001058271">
    <property type="component" value="Chromosome"/>
</dbReference>
<dbReference type="RefSeq" id="WP_260724104.1">
    <property type="nucleotide sequence ID" value="NZ_BAAABS010000052.1"/>
</dbReference>
<dbReference type="InterPro" id="IPR013217">
    <property type="entry name" value="Methyltransf_12"/>
</dbReference>
<dbReference type="InterPro" id="IPR029063">
    <property type="entry name" value="SAM-dependent_MTases_sf"/>
</dbReference>